<organism evidence="4 5">
    <name type="scientific">Parascaris univalens</name>
    <name type="common">Nematode worm</name>
    <dbReference type="NCBI Taxonomy" id="6257"/>
    <lineage>
        <taxon>Eukaryota</taxon>
        <taxon>Metazoa</taxon>
        <taxon>Ecdysozoa</taxon>
        <taxon>Nematoda</taxon>
        <taxon>Chromadorea</taxon>
        <taxon>Rhabditida</taxon>
        <taxon>Spirurina</taxon>
        <taxon>Ascaridomorpha</taxon>
        <taxon>Ascaridoidea</taxon>
        <taxon>Ascarididae</taxon>
        <taxon>Parascaris</taxon>
    </lineage>
</organism>
<feature type="region of interest" description="Disordered" evidence="2">
    <location>
        <begin position="70"/>
        <end position="90"/>
    </location>
</feature>
<dbReference type="PROSITE" id="PS50181">
    <property type="entry name" value="FBOX"/>
    <property type="match status" value="1"/>
</dbReference>
<dbReference type="Gene3D" id="3.80.10.10">
    <property type="entry name" value="Ribonuclease Inhibitor"/>
    <property type="match status" value="1"/>
</dbReference>
<feature type="compositionally biased region" description="Basic and acidic residues" evidence="2">
    <location>
        <begin position="81"/>
        <end position="90"/>
    </location>
</feature>
<feature type="compositionally biased region" description="Basic residues" evidence="2">
    <location>
        <begin position="1"/>
        <end position="10"/>
    </location>
</feature>
<keyword evidence="4" id="KW-1185">Reference proteome</keyword>
<accession>A0A915BS82</accession>
<dbReference type="GO" id="GO:0019005">
    <property type="term" value="C:SCF ubiquitin ligase complex"/>
    <property type="evidence" value="ECO:0007669"/>
    <property type="project" value="TreeGrafter"/>
</dbReference>
<evidence type="ECO:0000313" key="5">
    <source>
        <dbReference type="WBParaSite" id="PgR055_g033_t01"/>
    </source>
</evidence>
<reference evidence="5" key="1">
    <citation type="submission" date="2022-11" db="UniProtKB">
        <authorList>
            <consortium name="WormBaseParasite"/>
        </authorList>
    </citation>
    <scope>IDENTIFICATION</scope>
</reference>
<protein>
    <submittedName>
        <fullName evidence="5">F-box domain-containing protein</fullName>
    </submittedName>
</protein>
<keyword evidence="1" id="KW-0833">Ubl conjugation pathway</keyword>
<dbReference type="PANTHER" id="PTHR13318">
    <property type="entry name" value="PARTNER OF PAIRED, ISOFORM B-RELATED"/>
    <property type="match status" value="1"/>
</dbReference>
<dbReference type="SUPFAM" id="SSF52047">
    <property type="entry name" value="RNI-like"/>
    <property type="match status" value="1"/>
</dbReference>
<sequence length="454" mass="51554">MKQVAKRKAYKQYGEPTESDRSISIRTLPKRKNDVGRRLEESRQSTSSPDADSMEEDDMGDLIAIDNHTSDSSIGVNGADESPHLETDPRLRVPPNVDLFYRTPNALRYSLRRENTEDTVDYFKKFAIPNEVILTIFSYLNKNDLMMAILACRHFRDVGYNPSLWEYMDLGERCVTETEVHSLMNRGIRILRLTHAKINRDMHPPLEAPLLHPSPSPSKLTHLDLSGTAPEDPSVIAALLERCFKLEAVSLEQRVIDDRVCSALSCNVDLQYLNLTMCQGLSPDGIRAILQGCRRLLEVNMAWTNLEVEHVDAAIRFMPRGVRRLNLSGIREKNCLNDEDIMQLIMRCPRIVEVDLSDAPSITERSLKAMLHNLRYLKDLSVSRCYGIEPAALLLARGLRTLNVYGNITLEGVHMLREHLSEVSVNKSPFSTIAVPTHGEHVTSIWGHRTRDLY</sequence>
<dbReference type="WBParaSite" id="PgR055_g033_t01">
    <property type="protein sequence ID" value="PgR055_g033_t01"/>
    <property type="gene ID" value="PgR055_g033"/>
</dbReference>
<dbReference type="Proteomes" id="UP000887569">
    <property type="component" value="Unplaced"/>
</dbReference>
<dbReference type="SMART" id="SM00367">
    <property type="entry name" value="LRR_CC"/>
    <property type="match status" value="3"/>
</dbReference>
<feature type="compositionally biased region" description="Basic and acidic residues" evidence="2">
    <location>
        <begin position="31"/>
        <end position="43"/>
    </location>
</feature>
<dbReference type="AlphaFoldDB" id="A0A915BS82"/>
<dbReference type="SMART" id="SM00256">
    <property type="entry name" value="FBOX"/>
    <property type="match status" value="1"/>
</dbReference>
<evidence type="ECO:0000256" key="2">
    <source>
        <dbReference type="SAM" id="MobiDB-lite"/>
    </source>
</evidence>
<dbReference type="InterPro" id="IPR001810">
    <property type="entry name" value="F-box_dom"/>
</dbReference>
<evidence type="ECO:0000313" key="4">
    <source>
        <dbReference type="Proteomes" id="UP000887569"/>
    </source>
</evidence>
<evidence type="ECO:0000256" key="1">
    <source>
        <dbReference type="ARBA" id="ARBA00022786"/>
    </source>
</evidence>
<dbReference type="InterPro" id="IPR006553">
    <property type="entry name" value="Leu-rich_rpt_Cys-con_subtyp"/>
</dbReference>
<dbReference type="InterPro" id="IPR036047">
    <property type="entry name" value="F-box-like_dom_sf"/>
</dbReference>
<dbReference type="InterPro" id="IPR032675">
    <property type="entry name" value="LRR_dom_sf"/>
</dbReference>
<evidence type="ECO:0000259" key="3">
    <source>
        <dbReference type="PROSITE" id="PS50181"/>
    </source>
</evidence>
<dbReference type="Pfam" id="PF12937">
    <property type="entry name" value="F-box-like"/>
    <property type="match status" value="1"/>
</dbReference>
<proteinExistence type="predicted"/>
<feature type="region of interest" description="Disordered" evidence="2">
    <location>
        <begin position="1"/>
        <end position="56"/>
    </location>
</feature>
<name>A0A915BS82_PARUN</name>
<dbReference type="GO" id="GO:0031146">
    <property type="term" value="P:SCF-dependent proteasomal ubiquitin-dependent protein catabolic process"/>
    <property type="evidence" value="ECO:0007669"/>
    <property type="project" value="TreeGrafter"/>
</dbReference>
<dbReference type="SUPFAM" id="SSF81383">
    <property type="entry name" value="F-box domain"/>
    <property type="match status" value="1"/>
</dbReference>
<feature type="domain" description="F-box" evidence="3">
    <location>
        <begin position="122"/>
        <end position="168"/>
    </location>
</feature>